<sequence>MPVVDPGKLVRLQQQGEGIRNICILAHVDHGKTSLTDALIATNGIISPKLAGKIRYLDSRPDEQLRGITMESSAISLYFSLLRRSAPEAQPEQKEYLVNLIDSPGHIDFSSEVSTASRLCDGAVVLVDAVEGVCSQTVTVLRQTWTEKLRPLLVINKMDRLITELKLSPGEAYTHLSKLLEQINAVMGSFALGERMEDDLRWRERIDEKVTAAAAAKDKDHQDGANGAPGPRKSSVAQDEEGIVMSGTPAEYEEKDDEDIYFEPEKNNVIFSSAIDGWAFTPRQFAGLYEKKLGIKRQILEKVLWGDFYLDPKTKRVLSSKHLKGRNLKPMFVQLVLENVWAVYEATMGGPNNKGDQGLLEKITKSLSINIPAHIMRSRDPKALLSAVFASWLPLSTALLVSVIEQLPSPPAAQSSRMPALLELSPGSDQIDDKVRDAMVHSKQTIGEPVVAYVSKMVSIPESELPANKRRGGMLSAEEARELGRKKRAEIARAQAQVNGGADVASVSDALSSAAIGDEDEVDATTNGNEEQNEDPEHLIGFARLFSGTLTVGDEVYVLPPKFSPARPHAQPQPRKVTITALYLLMGRSLESLNSVPAGNVVGIAGLEGAILKSGTICSQLEGAPNLSSTTAISTNAPIVRVALEPAFPGDLDKMIRGLRLLEQADPACTYEQLASGEHVILTAGELHLERCLKDLRERFAKCDIQAGEAIVPYRESIVRAEEMNPPKDPALGRGRMEMATTSKQVTIKLRVRPLPAPVTEFLVKHTGAVKRLYSERKAQEEERTTTGENGADGEQPEELEEHDVEADDTVEEGGQVLTMTEFKQRLTEAFAEEKAEKEVWKDVVDKICSFGPRRIGPNILFDMTADAICGKFLRDESQDTAGRESVDKHSSTLADNVAYAFQLSTYTGPMCNEPMQGVAVFLEDICTNVPEEEASQNLGRLTGEIIRTTRESIRQGFLDWSPRILLAMYSCEIQASAEVLGRVYSVITRRRGRIVAESLLEPSTNFTILALLPVAESFGFSDEIRQRTSGFAAPQLVFEGFEMLDEDPFWVPFTTDELEDLGEKADKENVAKRYVDRVRDRKGLSVKKKVVENAEKQKTLKR</sequence>
<reference evidence="1" key="1">
    <citation type="submission" date="2023-07" db="EMBL/GenBank/DDBJ databases">
        <title>Black Yeasts Isolated from many extreme environments.</title>
        <authorList>
            <person name="Coleine C."/>
            <person name="Stajich J.E."/>
            <person name="Selbmann L."/>
        </authorList>
    </citation>
    <scope>NUCLEOTIDE SEQUENCE</scope>
    <source>
        <strain evidence="1">CCFEE 5714</strain>
    </source>
</reference>
<evidence type="ECO:0000313" key="2">
    <source>
        <dbReference type="Proteomes" id="UP001281147"/>
    </source>
</evidence>
<proteinExistence type="predicted"/>
<comment type="caution">
    <text evidence="1">The sequence shown here is derived from an EMBL/GenBank/DDBJ whole genome shotgun (WGS) entry which is preliminary data.</text>
</comment>
<dbReference type="Proteomes" id="UP001281147">
    <property type="component" value="Unassembled WGS sequence"/>
</dbReference>
<keyword evidence="2" id="KW-1185">Reference proteome</keyword>
<organism evidence="1 2">
    <name type="scientific">Vermiconidia calcicola</name>
    <dbReference type="NCBI Taxonomy" id="1690605"/>
    <lineage>
        <taxon>Eukaryota</taxon>
        <taxon>Fungi</taxon>
        <taxon>Dikarya</taxon>
        <taxon>Ascomycota</taxon>
        <taxon>Pezizomycotina</taxon>
        <taxon>Dothideomycetes</taxon>
        <taxon>Dothideomycetidae</taxon>
        <taxon>Mycosphaerellales</taxon>
        <taxon>Extremaceae</taxon>
        <taxon>Vermiconidia</taxon>
    </lineage>
</organism>
<evidence type="ECO:0000313" key="1">
    <source>
        <dbReference type="EMBL" id="KAK3701219.1"/>
    </source>
</evidence>
<gene>
    <name evidence="1" type="primary">RIA1_2</name>
    <name evidence="1" type="ORF">LTR37_015598</name>
</gene>
<protein>
    <submittedName>
        <fullName evidence="1">Cytoplasmic GTPase/eEF2-like protein (Ribosomal biogenesis)</fullName>
    </submittedName>
</protein>
<name>A0ACC3MQA6_9PEZI</name>
<accession>A0ACC3MQA6</accession>
<dbReference type="EMBL" id="JAUTXU010000176">
    <property type="protein sequence ID" value="KAK3701219.1"/>
    <property type="molecule type" value="Genomic_DNA"/>
</dbReference>